<dbReference type="PANTHER" id="PTHR11960">
    <property type="entry name" value="EUKARYOTIC TRANSLATION INITIATION FACTOR 4E RELATED"/>
    <property type="match status" value="1"/>
</dbReference>
<organism evidence="8 9">
    <name type="scientific">Tilletia caries</name>
    <name type="common">wheat bunt fungus</name>
    <dbReference type="NCBI Taxonomy" id="13290"/>
    <lineage>
        <taxon>Eukaryota</taxon>
        <taxon>Fungi</taxon>
        <taxon>Dikarya</taxon>
        <taxon>Basidiomycota</taxon>
        <taxon>Ustilaginomycotina</taxon>
        <taxon>Exobasidiomycetes</taxon>
        <taxon>Tilletiales</taxon>
        <taxon>Tilletiaceae</taxon>
        <taxon>Tilletia</taxon>
    </lineage>
</organism>
<keyword evidence="5 6" id="KW-0648">Protein biosynthesis</keyword>
<evidence type="ECO:0000256" key="6">
    <source>
        <dbReference type="RuleBase" id="RU004374"/>
    </source>
</evidence>
<dbReference type="Gene3D" id="3.30.760.10">
    <property type="entry name" value="RNA Cap, Translation Initiation Factor Eif4e"/>
    <property type="match status" value="1"/>
</dbReference>
<evidence type="ECO:0000256" key="4">
    <source>
        <dbReference type="ARBA" id="ARBA00022884"/>
    </source>
</evidence>
<feature type="compositionally biased region" description="Polar residues" evidence="7">
    <location>
        <begin position="72"/>
        <end position="88"/>
    </location>
</feature>
<dbReference type="InterPro" id="IPR023398">
    <property type="entry name" value="TIF_eIF4e-like"/>
</dbReference>
<evidence type="ECO:0000313" key="9">
    <source>
        <dbReference type="Proteomes" id="UP000836402"/>
    </source>
</evidence>
<evidence type="ECO:0008006" key="10">
    <source>
        <dbReference type="Google" id="ProtNLM"/>
    </source>
</evidence>
<protein>
    <recommendedName>
        <fullName evidence="10">Eukaryotic translation initiation factor 4E</fullName>
    </recommendedName>
</protein>
<dbReference type="PANTHER" id="PTHR11960:SF8">
    <property type="entry name" value="EUKARYOTIC TRANSLATION INITIATION FACTOR 4E1-RELATED"/>
    <property type="match status" value="1"/>
</dbReference>
<proteinExistence type="inferred from homology"/>
<feature type="region of interest" description="Disordered" evidence="7">
    <location>
        <begin position="129"/>
        <end position="152"/>
    </location>
</feature>
<dbReference type="Pfam" id="PF01652">
    <property type="entry name" value="IF4E"/>
    <property type="match status" value="1"/>
</dbReference>
<evidence type="ECO:0000256" key="5">
    <source>
        <dbReference type="ARBA" id="ARBA00022917"/>
    </source>
</evidence>
<reference evidence="8" key="1">
    <citation type="submission" date="2020-10" db="EMBL/GenBank/DDBJ databases">
        <authorList>
            <person name="Sedaghatjoo S."/>
        </authorList>
    </citation>
    <scope>NUCLEOTIDE SEQUENCE</scope>
    <source>
        <strain evidence="8">AZH3</strain>
    </source>
</reference>
<evidence type="ECO:0000256" key="2">
    <source>
        <dbReference type="ARBA" id="ARBA00022540"/>
    </source>
</evidence>
<comment type="caution">
    <text evidence="8">The sequence shown here is derived from an EMBL/GenBank/DDBJ whole genome shotgun (WGS) entry which is preliminary data.</text>
</comment>
<keyword evidence="3" id="KW-0810">Translation regulation</keyword>
<keyword evidence="4 6" id="KW-0694">RNA-binding</keyword>
<accession>A0ABN7IV89</accession>
<evidence type="ECO:0000256" key="7">
    <source>
        <dbReference type="SAM" id="MobiDB-lite"/>
    </source>
</evidence>
<gene>
    <name evidence="8" type="ORF">JKIAZH3_G3389</name>
</gene>
<dbReference type="Proteomes" id="UP000836402">
    <property type="component" value="Unassembled WGS sequence"/>
</dbReference>
<feature type="compositionally biased region" description="Low complexity" evidence="7">
    <location>
        <begin position="27"/>
        <end position="71"/>
    </location>
</feature>
<keyword evidence="2 6" id="KW-0396">Initiation factor</keyword>
<dbReference type="EMBL" id="CAJHJG010002954">
    <property type="protein sequence ID" value="CAD6924888.1"/>
    <property type="molecule type" value="Genomic_DNA"/>
</dbReference>
<dbReference type="InterPro" id="IPR001040">
    <property type="entry name" value="TIF_eIF_4E"/>
</dbReference>
<evidence type="ECO:0000256" key="1">
    <source>
        <dbReference type="ARBA" id="ARBA00009860"/>
    </source>
</evidence>
<comment type="similarity">
    <text evidence="1 6">Belongs to the eukaryotic initiation factor 4E family.</text>
</comment>
<sequence length="352" mass="37686">MSSDGQSANTAANKNNNISSLPPHPLASSRAAVDAAMASVASKVQQQQKDAGSDAAASSSTQQQTAGMSSAPSDSSITDNSVDQSNASFASTGTDADLDVITTVFQDQNHFNVKHPLWNTWTLWFDNPSTKGGGGGGGHGGGKGAPGGKDAWGEDQVKVVTIESVEEFWGLYNNIIPPSDLPARANYYLFKDGIRPAWEDPANANGGKWSIQLPRDKSRESINTLWLHTMLQAIGETLEASYPENVPNQAGSFEDELVTGVIMSARPNFYRIVIWTRRADDDLEAHASNPNADAPETKLAARLIDIGKQFKVNVLGYKLEGKAGAGSSGFATEVEFQSHRESEKKKGKKMML</sequence>
<name>A0ABN7IV89_9BASI</name>
<dbReference type="SUPFAM" id="SSF55418">
    <property type="entry name" value="eIF4e-like"/>
    <property type="match status" value="1"/>
</dbReference>
<keyword evidence="9" id="KW-1185">Reference proteome</keyword>
<feature type="compositionally biased region" description="Gly residues" evidence="7">
    <location>
        <begin position="131"/>
        <end position="147"/>
    </location>
</feature>
<feature type="region of interest" description="Disordered" evidence="7">
    <location>
        <begin position="1"/>
        <end position="88"/>
    </location>
</feature>
<evidence type="ECO:0000313" key="8">
    <source>
        <dbReference type="EMBL" id="CAD6924888.1"/>
    </source>
</evidence>
<evidence type="ECO:0000256" key="3">
    <source>
        <dbReference type="ARBA" id="ARBA00022845"/>
    </source>
</evidence>
<feature type="compositionally biased region" description="Polar residues" evidence="7">
    <location>
        <begin position="1"/>
        <end position="20"/>
    </location>
</feature>